<protein>
    <submittedName>
        <fullName evidence="3">Class A beta-lactamase-related serine hydrolase</fullName>
    </submittedName>
</protein>
<evidence type="ECO:0000259" key="2">
    <source>
        <dbReference type="Pfam" id="PF00144"/>
    </source>
</evidence>
<dbReference type="Proteomes" id="UP000268094">
    <property type="component" value="Unassembled WGS sequence"/>
</dbReference>
<dbReference type="AlphaFoldDB" id="A0A3A8JJ40"/>
<dbReference type="InterPro" id="IPR001466">
    <property type="entry name" value="Beta-lactam-related"/>
</dbReference>
<reference evidence="4" key="1">
    <citation type="submission" date="2018-09" db="EMBL/GenBank/DDBJ databases">
        <authorList>
            <person name="Livingstone P.G."/>
            <person name="Whitworth D.E."/>
        </authorList>
    </citation>
    <scope>NUCLEOTIDE SEQUENCE [LARGE SCALE GENOMIC DNA]</scope>
    <source>
        <strain evidence="4">CA054A</strain>
    </source>
</reference>
<gene>
    <name evidence="3" type="ORF">D7V88_10935</name>
</gene>
<feature type="region of interest" description="Disordered" evidence="1">
    <location>
        <begin position="1"/>
        <end position="21"/>
    </location>
</feature>
<feature type="domain" description="Beta-lactamase-related" evidence="2">
    <location>
        <begin position="30"/>
        <end position="399"/>
    </location>
</feature>
<dbReference type="InterPro" id="IPR050789">
    <property type="entry name" value="Diverse_Enzym_Activities"/>
</dbReference>
<organism evidence="3 4">
    <name type="scientific">Corallococcus terminator</name>
    <dbReference type="NCBI Taxonomy" id="2316733"/>
    <lineage>
        <taxon>Bacteria</taxon>
        <taxon>Pseudomonadati</taxon>
        <taxon>Myxococcota</taxon>
        <taxon>Myxococcia</taxon>
        <taxon>Myxococcales</taxon>
        <taxon>Cystobacterineae</taxon>
        <taxon>Myxococcaceae</taxon>
        <taxon>Corallococcus</taxon>
    </lineage>
</organism>
<proteinExistence type="predicted"/>
<dbReference type="Pfam" id="PF00144">
    <property type="entry name" value="Beta-lactamase"/>
    <property type="match status" value="1"/>
</dbReference>
<dbReference type="RefSeq" id="WP_120540564.1">
    <property type="nucleotide sequence ID" value="NZ_RAVZ01000054.1"/>
</dbReference>
<dbReference type="PANTHER" id="PTHR43283">
    <property type="entry name" value="BETA-LACTAMASE-RELATED"/>
    <property type="match status" value="1"/>
</dbReference>
<comment type="caution">
    <text evidence="3">The sequence shown here is derived from an EMBL/GenBank/DDBJ whole genome shotgun (WGS) entry which is preliminary data.</text>
</comment>
<dbReference type="EMBL" id="RAVZ01000054">
    <property type="protein sequence ID" value="RKG90511.1"/>
    <property type="molecule type" value="Genomic_DNA"/>
</dbReference>
<accession>A0A3A8JJ40</accession>
<evidence type="ECO:0000313" key="4">
    <source>
        <dbReference type="Proteomes" id="UP000268094"/>
    </source>
</evidence>
<sequence length="417" mass="44541">MTTIEPTGQAPSSTRVTEPLSPKGLAGVTAVLRGPVDPGGLPGLVALVARGDQVHVDALGVQDVQSRVPMRRDTLFRIASMGKPVTAVATLMLVEDGTLQLDTPVDRWLPELANRRVLRALDSPLEDTVPARRPITVRDLLTLRLGTGAVMAPPDTYPIQKAMQAARVAPGFDPIPYTADEFMRRLGALPLVHQPGERWMYHTGFEVLGVLVARASGRGFDDFLAERLFQPLGMNDTAFSVPPEKRGRLATTYQRAPGTGALTVWHEPRTAPGSQPAAFLAGGGQGGGLVSTADDFLTFCRMLLNQGRHGATRILSPESIREMTTDQIPAEQKAASPFFPGFWDTSGWGFGGSVTTRPDGISPTAGRYGWAGGFGTTFFIDPVQDLVAILLTQRILSGPDDEAFAVAFSKAAYAALG</sequence>
<dbReference type="PANTHER" id="PTHR43283:SF3">
    <property type="entry name" value="BETA-LACTAMASE FAMILY PROTEIN (AFU_ORTHOLOGUE AFUA_5G07500)"/>
    <property type="match status" value="1"/>
</dbReference>
<evidence type="ECO:0000313" key="3">
    <source>
        <dbReference type="EMBL" id="RKG90511.1"/>
    </source>
</evidence>
<keyword evidence="4" id="KW-1185">Reference proteome</keyword>
<dbReference type="Gene3D" id="3.40.710.10">
    <property type="entry name" value="DD-peptidase/beta-lactamase superfamily"/>
    <property type="match status" value="1"/>
</dbReference>
<dbReference type="InterPro" id="IPR012338">
    <property type="entry name" value="Beta-lactam/transpept-like"/>
</dbReference>
<dbReference type="OrthoDB" id="5705574at2"/>
<evidence type="ECO:0000256" key="1">
    <source>
        <dbReference type="SAM" id="MobiDB-lite"/>
    </source>
</evidence>
<keyword evidence="3" id="KW-0378">Hydrolase</keyword>
<name>A0A3A8JJ40_9BACT</name>
<dbReference type="GO" id="GO:0016787">
    <property type="term" value="F:hydrolase activity"/>
    <property type="evidence" value="ECO:0007669"/>
    <property type="project" value="UniProtKB-KW"/>
</dbReference>
<feature type="compositionally biased region" description="Polar residues" evidence="1">
    <location>
        <begin position="1"/>
        <end position="16"/>
    </location>
</feature>
<dbReference type="SUPFAM" id="SSF56601">
    <property type="entry name" value="beta-lactamase/transpeptidase-like"/>
    <property type="match status" value="1"/>
</dbReference>